<dbReference type="Proteomes" id="UP000244384">
    <property type="component" value="Chromosome"/>
</dbReference>
<evidence type="ECO:0000256" key="1">
    <source>
        <dbReference type="ARBA" id="ARBA00022676"/>
    </source>
</evidence>
<protein>
    <submittedName>
        <fullName evidence="5">Glycosyl transferase</fullName>
    </submittedName>
</protein>
<evidence type="ECO:0000256" key="2">
    <source>
        <dbReference type="ARBA" id="ARBA00022679"/>
    </source>
</evidence>
<dbReference type="PANTHER" id="PTHR45947:SF3">
    <property type="entry name" value="SULFOQUINOVOSYL TRANSFERASE SQD2"/>
    <property type="match status" value="1"/>
</dbReference>
<keyword evidence="2 5" id="KW-0808">Transferase</keyword>
<keyword evidence="1" id="KW-0328">Glycosyltransferase</keyword>
<dbReference type="Pfam" id="PF00534">
    <property type="entry name" value="Glycos_transf_1"/>
    <property type="match status" value="1"/>
</dbReference>
<dbReference type="GO" id="GO:0016757">
    <property type="term" value="F:glycosyltransferase activity"/>
    <property type="evidence" value="ECO:0007669"/>
    <property type="project" value="InterPro"/>
</dbReference>
<dbReference type="EMBL" id="CP026952">
    <property type="protein sequence ID" value="AWB90829.1"/>
    <property type="molecule type" value="Genomic_DNA"/>
</dbReference>
<feature type="domain" description="Glycosyltransferase subfamily 4-like N-terminal" evidence="4">
    <location>
        <begin position="14"/>
        <end position="179"/>
    </location>
</feature>
<dbReference type="InterPro" id="IPR050194">
    <property type="entry name" value="Glycosyltransferase_grp1"/>
</dbReference>
<accession>A0A5F2EW17</accession>
<accession>A0A2S0WHL8</accession>
<sequence length="364" mass="39594">MATLITHEWLAKAGGSENVFEQMGRAFPYADQYCLWNEDPDRFPATRDTWIGRTPLRKSKPMALPFLRSALRSIPVEDYATVVASSHAFGHYNAYRAVQNGARGFSYVHSPARYVWAPEHDVRGQSRAVRSLAPAMRWLDKRTTSDRVEYAANSEFVRRRIHDAWGVDSRVIYPPVAVEEITAALAEPLDEGDAAVAATLPSDYVLGASRLIGYKRVDQVIEVADALGRPVVIAGDGPEKSALEHLADKLGVHAVFVGRVSDRLLYELYRRAALFVFLPIEDFGIMPLEAIAAGVPVLVNSVGGAWEGVGQTGAGWAVDTSDMSSVVAGARQALRVKSAAGPAAVSQFSNSSFRAALTGWIHNA</sequence>
<evidence type="ECO:0000259" key="4">
    <source>
        <dbReference type="Pfam" id="PF13439"/>
    </source>
</evidence>
<evidence type="ECO:0000259" key="3">
    <source>
        <dbReference type="Pfam" id="PF00534"/>
    </source>
</evidence>
<organism evidence="5 6">
    <name type="scientific">Aeromicrobium chenweiae</name>
    <dbReference type="NCBI Taxonomy" id="2079793"/>
    <lineage>
        <taxon>Bacteria</taxon>
        <taxon>Bacillati</taxon>
        <taxon>Actinomycetota</taxon>
        <taxon>Actinomycetes</taxon>
        <taxon>Propionibacteriales</taxon>
        <taxon>Nocardioidaceae</taxon>
        <taxon>Aeromicrobium</taxon>
    </lineage>
</organism>
<dbReference type="Gene3D" id="3.40.50.2000">
    <property type="entry name" value="Glycogen Phosphorylase B"/>
    <property type="match status" value="2"/>
</dbReference>
<keyword evidence="6" id="KW-1185">Reference proteome</keyword>
<dbReference type="AlphaFoldDB" id="A0A2S0WHL8"/>
<dbReference type="KEGG" id="aez:C3E78_00475"/>
<dbReference type="Pfam" id="PF13439">
    <property type="entry name" value="Glyco_transf_4"/>
    <property type="match status" value="1"/>
</dbReference>
<proteinExistence type="predicted"/>
<dbReference type="SUPFAM" id="SSF53756">
    <property type="entry name" value="UDP-Glycosyltransferase/glycogen phosphorylase"/>
    <property type="match status" value="1"/>
</dbReference>
<evidence type="ECO:0000313" key="5">
    <source>
        <dbReference type="EMBL" id="AWB90829.1"/>
    </source>
</evidence>
<name>A0A2S0WHL8_9ACTN</name>
<feature type="domain" description="Glycosyl transferase family 1" evidence="3">
    <location>
        <begin position="204"/>
        <end position="335"/>
    </location>
</feature>
<dbReference type="InterPro" id="IPR028098">
    <property type="entry name" value="Glyco_trans_4-like_N"/>
</dbReference>
<gene>
    <name evidence="5" type="ORF">C3E78_00475</name>
</gene>
<reference evidence="6" key="1">
    <citation type="submission" date="2018-01" db="EMBL/GenBank/DDBJ databases">
        <authorList>
            <person name="Li J."/>
        </authorList>
    </citation>
    <scope>NUCLEOTIDE SEQUENCE [LARGE SCALE GENOMIC DNA]</scope>
    <source>
        <strain evidence="6">592</strain>
    </source>
</reference>
<dbReference type="PANTHER" id="PTHR45947">
    <property type="entry name" value="SULFOQUINOVOSYL TRANSFERASE SQD2"/>
    <property type="match status" value="1"/>
</dbReference>
<evidence type="ECO:0000313" key="6">
    <source>
        <dbReference type="Proteomes" id="UP000244384"/>
    </source>
</evidence>
<dbReference type="InterPro" id="IPR001296">
    <property type="entry name" value="Glyco_trans_1"/>
</dbReference>